<evidence type="ECO:0000256" key="2">
    <source>
        <dbReference type="ARBA" id="ARBA00022475"/>
    </source>
</evidence>
<sequence length="241" mass="27636">MQFSIILPCLNEIRHGYLESILNNLVSQNGEKEIIAVVSASDDGTDRVLEEYASQFAEIQVVRSLARNRAQRLNEGIAISQGEVVLLHHPATLLPEGIALQLIEEVLGSGYQWGAFQHSFDISHWLLRFTSWYSDNVRVKQKGIVYFDHCPFADRQFLATVGNVPDLDIFEDTVLSDRLCRLSQPVIAKGKVTTSARRFQQRGIYRHAMLNQLLKICYHFNIDPQWLNRLYEQKSSINVKY</sequence>
<comment type="similarity">
    <text evidence="8">Belongs to the glycosyltransferase 2 family. CrtQ subfamily.</text>
</comment>
<dbReference type="Pfam" id="PF00535">
    <property type="entry name" value="Glycos_transf_2"/>
    <property type="match status" value="1"/>
</dbReference>
<evidence type="ECO:0000313" key="12">
    <source>
        <dbReference type="Proteomes" id="UP000738376"/>
    </source>
</evidence>
<accession>A0ABX1M1A3</accession>
<keyword evidence="5" id="KW-0472">Membrane</keyword>
<dbReference type="InterPro" id="IPR029044">
    <property type="entry name" value="Nucleotide-diphossugar_trans"/>
</dbReference>
<keyword evidence="2" id="KW-1003">Cell membrane</keyword>
<evidence type="ECO:0000256" key="1">
    <source>
        <dbReference type="ARBA" id="ARBA00004236"/>
    </source>
</evidence>
<reference evidence="11 12" key="1">
    <citation type="submission" date="2020-03" db="EMBL/GenBank/DDBJ databases">
        <title>Draft Genome Sequence of 2-Methylisoborneol Producing Pseudanabaena yagii Strain GIHE-NHR1 Isolated from North Han River in South Korea.</title>
        <authorList>
            <person name="Jeong J."/>
        </authorList>
    </citation>
    <scope>NUCLEOTIDE SEQUENCE [LARGE SCALE GENOMIC DNA]</scope>
    <source>
        <strain evidence="11 12">GIHE-NHR1</strain>
    </source>
</reference>
<comment type="function">
    <text evidence="6">Catalyzes the glycosylation of 4,4'-diaponeurosporenoate, i.e. the esterification of glucose at the C1'' position with the carboxyl group of 4,4'-diaponeurosporenic acid, to form glycosyl-4,4'-diaponeurosporenoate. This is a step in the biosynthesis of staphyloxanthin, an orange pigment present in most staphylococci strains.</text>
</comment>
<comment type="pathway">
    <text evidence="7">Carotenoid biosynthesis; staphyloxanthin biosynthesis; staphyloxanthin from farnesyl diphosphate: step 4/5.</text>
</comment>
<comment type="subcellular location">
    <subcellularLocation>
        <location evidence="1">Cell membrane</location>
    </subcellularLocation>
</comment>
<comment type="caution">
    <text evidence="11">The sequence shown here is derived from an EMBL/GenBank/DDBJ whole genome shotgun (WGS) entry which is preliminary data.</text>
</comment>
<dbReference type="SUPFAM" id="SSF53448">
    <property type="entry name" value="Nucleotide-diphospho-sugar transferases"/>
    <property type="match status" value="1"/>
</dbReference>
<dbReference type="EMBL" id="JAAVJL010000004">
    <property type="protein sequence ID" value="NMF60971.1"/>
    <property type="molecule type" value="Genomic_DNA"/>
</dbReference>
<evidence type="ECO:0000256" key="6">
    <source>
        <dbReference type="ARBA" id="ARBA00037281"/>
    </source>
</evidence>
<evidence type="ECO:0000313" key="11">
    <source>
        <dbReference type="EMBL" id="NMF60971.1"/>
    </source>
</evidence>
<protein>
    <recommendedName>
        <fullName evidence="9">4,4'-diaponeurosporenoate glycosyltransferase</fullName>
    </recommendedName>
</protein>
<keyword evidence="3" id="KW-0328">Glycosyltransferase</keyword>
<dbReference type="PANTHER" id="PTHR43646:SF2">
    <property type="entry name" value="GLYCOSYLTRANSFERASE 2-LIKE DOMAIN-CONTAINING PROTEIN"/>
    <property type="match status" value="1"/>
</dbReference>
<dbReference type="RefSeq" id="WP_169365899.1">
    <property type="nucleotide sequence ID" value="NZ_JAAVJL010000004.1"/>
</dbReference>
<evidence type="ECO:0000256" key="5">
    <source>
        <dbReference type="ARBA" id="ARBA00023136"/>
    </source>
</evidence>
<evidence type="ECO:0000256" key="7">
    <source>
        <dbReference type="ARBA" id="ARBA00037904"/>
    </source>
</evidence>
<keyword evidence="4" id="KW-0808">Transferase</keyword>
<evidence type="ECO:0000259" key="10">
    <source>
        <dbReference type="Pfam" id="PF00535"/>
    </source>
</evidence>
<dbReference type="Proteomes" id="UP000738376">
    <property type="component" value="Unassembled WGS sequence"/>
</dbReference>
<evidence type="ECO:0000256" key="3">
    <source>
        <dbReference type="ARBA" id="ARBA00022676"/>
    </source>
</evidence>
<feature type="domain" description="Glycosyltransferase 2-like" evidence="10">
    <location>
        <begin position="4"/>
        <end position="87"/>
    </location>
</feature>
<keyword evidence="12" id="KW-1185">Reference proteome</keyword>
<organism evidence="11 12">
    <name type="scientific">Pseudanabaena yagii GIHE-NHR1</name>
    <dbReference type="NCBI Taxonomy" id="2722753"/>
    <lineage>
        <taxon>Bacteria</taxon>
        <taxon>Bacillati</taxon>
        <taxon>Cyanobacteriota</taxon>
        <taxon>Cyanophyceae</taxon>
        <taxon>Pseudanabaenales</taxon>
        <taxon>Pseudanabaenaceae</taxon>
        <taxon>Pseudanabaena</taxon>
        <taxon>Pseudanabaena yagii</taxon>
    </lineage>
</organism>
<evidence type="ECO:0000256" key="8">
    <source>
        <dbReference type="ARBA" id="ARBA00038120"/>
    </source>
</evidence>
<name>A0ABX1M1A3_9CYAN</name>
<evidence type="ECO:0000256" key="9">
    <source>
        <dbReference type="ARBA" id="ARBA00040345"/>
    </source>
</evidence>
<dbReference type="PANTHER" id="PTHR43646">
    <property type="entry name" value="GLYCOSYLTRANSFERASE"/>
    <property type="match status" value="1"/>
</dbReference>
<proteinExistence type="inferred from homology"/>
<gene>
    <name evidence="11" type="ORF">HC246_23815</name>
</gene>
<evidence type="ECO:0000256" key="4">
    <source>
        <dbReference type="ARBA" id="ARBA00022679"/>
    </source>
</evidence>
<dbReference type="Gene3D" id="3.90.550.10">
    <property type="entry name" value="Spore Coat Polysaccharide Biosynthesis Protein SpsA, Chain A"/>
    <property type="match status" value="1"/>
</dbReference>
<dbReference type="InterPro" id="IPR001173">
    <property type="entry name" value="Glyco_trans_2-like"/>
</dbReference>